<dbReference type="Proteomes" id="UP000320762">
    <property type="component" value="Unassembled WGS sequence"/>
</dbReference>
<gene>
    <name evidence="5" type="ORF">BD626DRAFT_633901</name>
</gene>
<evidence type="ECO:0000259" key="4">
    <source>
        <dbReference type="PROSITE" id="PS51088"/>
    </source>
</evidence>
<dbReference type="GO" id="GO:0003700">
    <property type="term" value="F:DNA-binding transcription factor activity"/>
    <property type="evidence" value="ECO:0007669"/>
    <property type="project" value="InterPro"/>
</dbReference>
<dbReference type="PROSITE" id="PS51088">
    <property type="entry name" value="TEA_2"/>
    <property type="match status" value="1"/>
</dbReference>
<feature type="compositionally biased region" description="Low complexity" evidence="3">
    <location>
        <begin position="660"/>
        <end position="687"/>
    </location>
</feature>
<feature type="compositionally biased region" description="Low complexity" evidence="3">
    <location>
        <begin position="178"/>
        <end position="196"/>
    </location>
</feature>
<feature type="compositionally biased region" description="Low complexity" evidence="3">
    <location>
        <begin position="464"/>
        <end position="486"/>
    </location>
</feature>
<dbReference type="SMART" id="SM00426">
    <property type="entry name" value="TEA"/>
    <property type="match status" value="1"/>
</dbReference>
<feature type="compositionally biased region" description="Low complexity" evidence="3">
    <location>
        <begin position="440"/>
        <end position="449"/>
    </location>
</feature>
<dbReference type="EMBL" id="VDMD01000034">
    <property type="protein sequence ID" value="TRM58644.1"/>
    <property type="molecule type" value="Genomic_DNA"/>
</dbReference>
<comment type="similarity">
    <text evidence="1">Belongs to the TEC1 family.</text>
</comment>
<evidence type="ECO:0000256" key="1">
    <source>
        <dbReference type="ARBA" id="ARBA00008421"/>
    </source>
</evidence>
<accession>A0A550C1G4</accession>
<protein>
    <recommendedName>
        <fullName evidence="4">TEA domain-containing protein</fullName>
    </recommendedName>
</protein>
<dbReference type="AlphaFoldDB" id="A0A550C1G4"/>
<dbReference type="Pfam" id="PF01285">
    <property type="entry name" value="TEA"/>
    <property type="match status" value="1"/>
</dbReference>
<feature type="compositionally biased region" description="Basic residues" evidence="3">
    <location>
        <begin position="108"/>
        <end position="120"/>
    </location>
</feature>
<name>A0A550C1G4_9AGAR</name>
<dbReference type="OrthoDB" id="10006572at2759"/>
<comment type="caution">
    <text evidence="5">The sequence shown here is derived from an EMBL/GenBank/DDBJ whole genome shotgun (WGS) entry which is preliminary data.</text>
</comment>
<dbReference type="InterPro" id="IPR038096">
    <property type="entry name" value="TEA/ATTS_sf"/>
</dbReference>
<feature type="region of interest" description="Disordered" evidence="3">
    <location>
        <begin position="658"/>
        <end position="705"/>
    </location>
</feature>
<organism evidence="5 6">
    <name type="scientific">Schizophyllum amplum</name>
    <dbReference type="NCBI Taxonomy" id="97359"/>
    <lineage>
        <taxon>Eukaryota</taxon>
        <taxon>Fungi</taxon>
        <taxon>Dikarya</taxon>
        <taxon>Basidiomycota</taxon>
        <taxon>Agaricomycotina</taxon>
        <taxon>Agaricomycetes</taxon>
        <taxon>Agaricomycetidae</taxon>
        <taxon>Agaricales</taxon>
        <taxon>Schizophyllaceae</taxon>
        <taxon>Schizophyllum</taxon>
    </lineage>
</organism>
<sequence>MITTLTPQRKHRKLLKDGSGGEVWPERVERVFVAGLEAYLNSNYATYSRGRSRWRNQFLVDHLRTHGIERTKKQVASHIQVLRNMWKGEPQFYLVAGGAEDEPPSHAPTHHHPSREHHRVSSISPSRGHRSSSLRRVGSPTRQPMSIPNVMGSFGSPENAGSPGALIGLPHSPSVYASPGSGPDIGSPSSIGSPGSVKHEQMSPYGSPIGGASRSPAIKVEDDLLAMDTGGSASVYDSEHVSMYDNVHVFTGLPAADGGLSVLPMGAIEGGAPSAPPDMGLNTYTYTSAFKYPPQPGSGDAYSQQQAVEYSRPSYYTPSATYAPSQFSPQPSLVSDLSDSSMSSTRFSANMSDFQRYSLMSSTSSDAHYQSFGAYNEAPSANAPGAYGALGMYNMDPSAQSGGGVACASGLPAPAQAAPFSGDIYKNQIPSAHAAYYSPSSQAQAVPSQTGSTYAQQPPPPYAQPSASAPSAQQPHVAAPPQHQPRAPAPPASPPATYPLVSAFVVTAPGMQALHVSTGELHAQLAPTAALPGTPLCIKVQVGVDDVGRLGAVQAALAIGGLWTSGGEYRTKVYRSEGAALRVVHMQTTPLVVRAVERGTVHADALAFAGLDLRPGDSITQDIYVDRRPVLMVVYALGAPSSPGASLTAELTGYQLAGRQSQMRQAQQQQQQPQQGLPYQPPQTQQPLTVSPHQLASGSLRRQPAHFDLRNVKREYKGNSLTHALGA</sequence>
<feature type="DNA-binding region" description="TEA" evidence="2">
    <location>
        <begin position="17"/>
        <end position="89"/>
    </location>
</feature>
<evidence type="ECO:0000313" key="6">
    <source>
        <dbReference type="Proteomes" id="UP000320762"/>
    </source>
</evidence>
<proteinExistence type="inferred from homology"/>
<evidence type="ECO:0000256" key="3">
    <source>
        <dbReference type="SAM" id="MobiDB-lite"/>
    </source>
</evidence>
<dbReference type="InterPro" id="IPR000818">
    <property type="entry name" value="TEA/ATTS_dom"/>
</dbReference>
<feature type="region of interest" description="Disordered" evidence="3">
    <location>
        <begin position="96"/>
        <end position="202"/>
    </location>
</feature>
<feature type="region of interest" description="Disordered" evidence="3">
    <location>
        <begin position="440"/>
        <end position="494"/>
    </location>
</feature>
<dbReference type="STRING" id="97359.A0A550C1G4"/>
<reference evidence="5 6" key="1">
    <citation type="journal article" date="2019" name="New Phytol.">
        <title>Comparative genomics reveals unique wood-decay strategies and fruiting body development in the Schizophyllaceae.</title>
        <authorList>
            <person name="Almasi E."/>
            <person name="Sahu N."/>
            <person name="Krizsan K."/>
            <person name="Balint B."/>
            <person name="Kovacs G.M."/>
            <person name="Kiss B."/>
            <person name="Cseklye J."/>
            <person name="Drula E."/>
            <person name="Henrissat B."/>
            <person name="Nagy I."/>
            <person name="Chovatia M."/>
            <person name="Adam C."/>
            <person name="LaButti K."/>
            <person name="Lipzen A."/>
            <person name="Riley R."/>
            <person name="Grigoriev I.V."/>
            <person name="Nagy L.G."/>
        </authorList>
    </citation>
    <scope>NUCLEOTIDE SEQUENCE [LARGE SCALE GENOMIC DNA]</scope>
    <source>
        <strain evidence="5 6">NL-1724</strain>
    </source>
</reference>
<evidence type="ECO:0000256" key="2">
    <source>
        <dbReference type="PROSITE-ProRule" id="PRU00505"/>
    </source>
</evidence>
<evidence type="ECO:0000313" key="5">
    <source>
        <dbReference type="EMBL" id="TRM58644.1"/>
    </source>
</evidence>
<feature type="domain" description="TEA" evidence="4">
    <location>
        <begin position="17"/>
        <end position="89"/>
    </location>
</feature>
<dbReference type="Gene3D" id="6.10.20.40">
    <property type="entry name" value="TEA/ATTS domain"/>
    <property type="match status" value="1"/>
</dbReference>
<keyword evidence="6" id="KW-1185">Reference proteome</keyword>
<feature type="compositionally biased region" description="Polar residues" evidence="3">
    <location>
        <begin position="688"/>
        <end position="697"/>
    </location>
</feature>